<keyword evidence="7" id="KW-1185">Reference proteome</keyword>
<dbReference type="EMBL" id="BDGG01000002">
    <property type="protein sequence ID" value="GAU91244.1"/>
    <property type="molecule type" value="Genomic_DNA"/>
</dbReference>
<feature type="transmembrane region" description="Helical" evidence="5">
    <location>
        <begin position="51"/>
        <end position="73"/>
    </location>
</feature>
<evidence type="ECO:0000313" key="7">
    <source>
        <dbReference type="Proteomes" id="UP000186922"/>
    </source>
</evidence>
<sequence>MDRQSSAGTGDRRTEQYYHTCCAAGTGVLWGNVYPTVLGYARRFDRLRESLVGLSGVCGGIGEIVGEVALGLLGKWMHFHGKDGAVIGGLLIYIAACYMAYLNTPA</sequence>
<comment type="caution">
    <text evidence="6">The sequence shown here is derived from an EMBL/GenBank/DDBJ whole genome shotgun (WGS) entry which is preliminary data.</text>
</comment>
<evidence type="ECO:0000256" key="3">
    <source>
        <dbReference type="ARBA" id="ARBA00022989"/>
    </source>
</evidence>
<dbReference type="Pfam" id="PF05978">
    <property type="entry name" value="UNC-93"/>
    <property type="match status" value="1"/>
</dbReference>
<comment type="subcellular location">
    <subcellularLocation>
        <location evidence="1">Membrane</location>
        <topology evidence="1">Multi-pass membrane protein</topology>
    </subcellularLocation>
</comment>
<dbReference type="Proteomes" id="UP000186922">
    <property type="component" value="Unassembled WGS sequence"/>
</dbReference>
<feature type="transmembrane region" description="Helical" evidence="5">
    <location>
        <begin position="85"/>
        <end position="102"/>
    </location>
</feature>
<accession>A0A1D1UNG8</accession>
<organism evidence="6 7">
    <name type="scientific">Ramazzottius varieornatus</name>
    <name type="common">Water bear</name>
    <name type="synonym">Tardigrade</name>
    <dbReference type="NCBI Taxonomy" id="947166"/>
    <lineage>
        <taxon>Eukaryota</taxon>
        <taxon>Metazoa</taxon>
        <taxon>Ecdysozoa</taxon>
        <taxon>Tardigrada</taxon>
        <taxon>Eutardigrada</taxon>
        <taxon>Parachela</taxon>
        <taxon>Hypsibioidea</taxon>
        <taxon>Ramazzottiidae</taxon>
        <taxon>Ramazzottius</taxon>
    </lineage>
</organism>
<dbReference type="GO" id="GO:0016020">
    <property type="term" value="C:membrane"/>
    <property type="evidence" value="ECO:0007669"/>
    <property type="project" value="UniProtKB-SubCell"/>
</dbReference>
<keyword evidence="4 5" id="KW-0472">Membrane</keyword>
<dbReference type="AlphaFoldDB" id="A0A1D1UNG8"/>
<evidence type="ECO:0000256" key="4">
    <source>
        <dbReference type="ARBA" id="ARBA00023136"/>
    </source>
</evidence>
<evidence type="ECO:0000256" key="1">
    <source>
        <dbReference type="ARBA" id="ARBA00004141"/>
    </source>
</evidence>
<name>A0A1D1UNG8_RAMVA</name>
<dbReference type="InterPro" id="IPR010291">
    <property type="entry name" value="Ion_channel_UNC-93"/>
</dbReference>
<gene>
    <name evidence="6" type="primary">RvY_03540-1</name>
    <name evidence="6" type="synonym">RvY_03540.1</name>
    <name evidence="6" type="ORF">RvY_03540</name>
</gene>
<evidence type="ECO:0000256" key="5">
    <source>
        <dbReference type="SAM" id="Phobius"/>
    </source>
</evidence>
<reference evidence="6 7" key="1">
    <citation type="journal article" date="2016" name="Nat. Commun.">
        <title>Extremotolerant tardigrade genome and improved radiotolerance of human cultured cells by tardigrade-unique protein.</title>
        <authorList>
            <person name="Hashimoto T."/>
            <person name="Horikawa D.D."/>
            <person name="Saito Y."/>
            <person name="Kuwahara H."/>
            <person name="Kozuka-Hata H."/>
            <person name="Shin-I T."/>
            <person name="Minakuchi Y."/>
            <person name="Ohishi K."/>
            <person name="Motoyama A."/>
            <person name="Aizu T."/>
            <person name="Enomoto A."/>
            <person name="Kondo K."/>
            <person name="Tanaka S."/>
            <person name="Hara Y."/>
            <person name="Koshikawa S."/>
            <person name="Sagara H."/>
            <person name="Miura T."/>
            <person name="Yokobori S."/>
            <person name="Miyagawa K."/>
            <person name="Suzuki Y."/>
            <person name="Kubo T."/>
            <person name="Oyama M."/>
            <person name="Kohara Y."/>
            <person name="Fujiyama A."/>
            <person name="Arakawa K."/>
            <person name="Katayama T."/>
            <person name="Toyoda A."/>
            <person name="Kunieda T."/>
        </authorList>
    </citation>
    <scope>NUCLEOTIDE SEQUENCE [LARGE SCALE GENOMIC DNA]</scope>
    <source>
        <strain evidence="6 7">YOKOZUNA-1</strain>
    </source>
</reference>
<evidence type="ECO:0000256" key="2">
    <source>
        <dbReference type="ARBA" id="ARBA00022692"/>
    </source>
</evidence>
<evidence type="ECO:0000313" key="6">
    <source>
        <dbReference type="EMBL" id="GAU91244.1"/>
    </source>
</evidence>
<keyword evidence="3 5" id="KW-1133">Transmembrane helix</keyword>
<proteinExistence type="predicted"/>
<protein>
    <submittedName>
        <fullName evidence="6">Uncharacterized protein</fullName>
    </submittedName>
</protein>
<keyword evidence="2 5" id="KW-0812">Transmembrane</keyword>